<dbReference type="Gene3D" id="1.20.120.530">
    <property type="entry name" value="GntR ligand-binding domain-like"/>
    <property type="match status" value="1"/>
</dbReference>
<keyword evidence="6" id="KW-1185">Reference proteome</keyword>
<evidence type="ECO:0000256" key="3">
    <source>
        <dbReference type="ARBA" id="ARBA00023163"/>
    </source>
</evidence>
<organism evidence="5 6">
    <name type="scientific">Roseococcus pinisoli</name>
    <dbReference type="NCBI Taxonomy" id="2835040"/>
    <lineage>
        <taxon>Bacteria</taxon>
        <taxon>Pseudomonadati</taxon>
        <taxon>Pseudomonadota</taxon>
        <taxon>Alphaproteobacteria</taxon>
        <taxon>Acetobacterales</taxon>
        <taxon>Roseomonadaceae</taxon>
        <taxon>Roseococcus</taxon>
    </lineage>
</organism>
<reference evidence="5 6" key="1">
    <citation type="submission" date="2021-05" db="EMBL/GenBank/DDBJ databases">
        <title>Roseococcus sp. XZZS9, whole genome shotgun sequencing project.</title>
        <authorList>
            <person name="Zhao G."/>
            <person name="Shen L."/>
        </authorList>
    </citation>
    <scope>NUCLEOTIDE SEQUENCE [LARGE SCALE GENOMIC DNA]</scope>
    <source>
        <strain evidence="5 6">XZZS9</strain>
    </source>
</reference>
<dbReference type="Pfam" id="PF07729">
    <property type="entry name" value="FCD"/>
    <property type="match status" value="1"/>
</dbReference>
<dbReference type="InterPro" id="IPR011711">
    <property type="entry name" value="GntR_C"/>
</dbReference>
<dbReference type="EMBL" id="JAHCDA010000002">
    <property type="protein sequence ID" value="MBS7811569.1"/>
    <property type="molecule type" value="Genomic_DNA"/>
</dbReference>
<feature type="domain" description="HTH gntR-type" evidence="4">
    <location>
        <begin position="11"/>
        <end position="78"/>
    </location>
</feature>
<evidence type="ECO:0000256" key="1">
    <source>
        <dbReference type="ARBA" id="ARBA00023015"/>
    </source>
</evidence>
<evidence type="ECO:0000259" key="4">
    <source>
        <dbReference type="PROSITE" id="PS50949"/>
    </source>
</evidence>
<dbReference type="Proteomes" id="UP000766336">
    <property type="component" value="Unassembled WGS sequence"/>
</dbReference>
<keyword evidence="2" id="KW-0238">DNA-binding</keyword>
<keyword evidence="1" id="KW-0805">Transcription regulation</keyword>
<dbReference type="SUPFAM" id="SSF46785">
    <property type="entry name" value="Winged helix' DNA-binding domain"/>
    <property type="match status" value="1"/>
</dbReference>
<dbReference type="InterPro" id="IPR008920">
    <property type="entry name" value="TF_FadR/GntR_C"/>
</dbReference>
<dbReference type="InterPro" id="IPR036390">
    <property type="entry name" value="WH_DNA-bd_sf"/>
</dbReference>
<name>A0ABS5QDE8_9PROT</name>
<dbReference type="Pfam" id="PF00392">
    <property type="entry name" value="GntR"/>
    <property type="match status" value="1"/>
</dbReference>
<dbReference type="InterPro" id="IPR000524">
    <property type="entry name" value="Tscrpt_reg_HTH_GntR"/>
</dbReference>
<keyword evidence="3" id="KW-0804">Transcription</keyword>
<dbReference type="PANTHER" id="PTHR43537">
    <property type="entry name" value="TRANSCRIPTIONAL REGULATOR, GNTR FAMILY"/>
    <property type="match status" value="1"/>
</dbReference>
<protein>
    <submittedName>
        <fullName evidence="5">GntR family transcriptional regulator</fullName>
    </submittedName>
</protein>
<dbReference type="PANTHER" id="PTHR43537:SF39">
    <property type="entry name" value="HTH-TYPE TRANSCRIPTIONAL REGULATOR MCBR"/>
    <property type="match status" value="1"/>
</dbReference>
<dbReference type="RefSeq" id="WP_213670236.1">
    <property type="nucleotide sequence ID" value="NZ_JAHCDA010000002.1"/>
</dbReference>
<dbReference type="Gene3D" id="1.10.10.10">
    <property type="entry name" value="Winged helix-like DNA-binding domain superfamily/Winged helix DNA-binding domain"/>
    <property type="match status" value="1"/>
</dbReference>
<evidence type="ECO:0000256" key="2">
    <source>
        <dbReference type="ARBA" id="ARBA00023125"/>
    </source>
</evidence>
<sequence>MIAPVNLAPEESVAAQVHQRLRLALMRSRFRPGEKLKLRVLAEEMGVSSMPVRAALARLVTEGALEQVDRRSVRVPVLSDARLREVVELRLDLEGKAASRAAERATPPEIDALAAIHAEMTELRLSGRMEEMMVANERFHRTLWSLAEMPVLARIIEGLWLQCGPLNAGLKAIRFLHQPEEHPHHEVIRALRQHDSALARLAIQRDISVYADALLRRLPAINAARPNPEAA</sequence>
<accession>A0ABS5QDE8</accession>
<gene>
    <name evidence="5" type="ORF">KHU32_11530</name>
</gene>
<dbReference type="SMART" id="SM00895">
    <property type="entry name" value="FCD"/>
    <property type="match status" value="1"/>
</dbReference>
<dbReference type="SMART" id="SM00345">
    <property type="entry name" value="HTH_GNTR"/>
    <property type="match status" value="1"/>
</dbReference>
<evidence type="ECO:0000313" key="6">
    <source>
        <dbReference type="Proteomes" id="UP000766336"/>
    </source>
</evidence>
<dbReference type="PROSITE" id="PS50949">
    <property type="entry name" value="HTH_GNTR"/>
    <property type="match status" value="1"/>
</dbReference>
<comment type="caution">
    <text evidence="5">The sequence shown here is derived from an EMBL/GenBank/DDBJ whole genome shotgun (WGS) entry which is preliminary data.</text>
</comment>
<evidence type="ECO:0000313" key="5">
    <source>
        <dbReference type="EMBL" id="MBS7811569.1"/>
    </source>
</evidence>
<dbReference type="SUPFAM" id="SSF48008">
    <property type="entry name" value="GntR ligand-binding domain-like"/>
    <property type="match status" value="1"/>
</dbReference>
<dbReference type="InterPro" id="IPR036388">
    <property type="entry name" value="WH-like_DNA-bd_sf"/>
</dbReference>
<proteinExistence type="predicted"/>